<accession>A0ABY7TG58</accession>
<dbReference type="Proteomes" id="UP001220395">
    <property type="component" value="Chromosome"/>
</dbReference>
<evidence type="ECO:0000313" key="3">
    <source>
        <dbReference type="Proteomes" id="UP001220395"/>
    </source>
</evidence>
<gene>
    <name evidence="2" type="ORF">PQ455_10325</name>
</gene>
<protein>
    <recommendedName>
        <fullName evidence="1">Putative tail fiber protein gp53-like C-terminal domain-containing protein</fullName>
    </recommendedName>
</protein>
<keyword evidence="3" id="KW-1185">Reference proteome</keyword>
<evidence type="ECO:0000259" key="1">
    <source>
        <dbReference type="Pfam" id="PF21882"/>
    </source>
</evidence>
<evidence type="ECO:0000313" key="2">
    <source>
        <dbReference type="EMBL" id="WCT72043.1"/>
    </source>
</evidence>
<proteinExistence type="predicted"/>
<dbReference type="Pfam" id="PF21882">
    <property type="entry name" value="Gp53-like_C"/>
    <property type="match status" value="1"/>
</dbReference>
<dbReference type="RefSeq" id="WP_273685991.1">
    <property type="nucleotide sequence ID" value="NZ_CP117411.1"/>
</dbReference>
<sequence>MHRIDTPGSLNGHFSVGDPQAGQRATVLGQDWPEAVQEAICYVIEAMGIGLAKGANSQLYDAIRTLANQRAEAAVNAYTVPDLSGSYIAVGRRGAAGGVASLDGDGKVPSGQVPNLAASYIASGQKGAANGVASLDGSGKVPSGQMPGVLSVGATGYAILPGGLIIQWGGCTTSGGGSAAVSFPITFPNAFFRGFAVNAAGGAPTAWAGTDFGSPSGMTVWQAQSSGVASPAAAHWIAFGF</sequence>
<reference evidence="2 3" key="1">
    <citation type="submission" date="2023-02" db="EMBL/GenBank/DDBJ databases">
        <title>Genome sequence of Sphingomonas naphthae.</title>
        <authorList>
            <person name="Kim S."/>
            <person name="Heo J."/>
            <person name="Kwon S.-W."/>
        </authorList>
    </citation>
    <scope>NUCLEOTIDE SEQUENCE [LARGE SCALE GENOMIC DNA]</scope>
    <source>
        <strain evidence="2 3">KACC 18716</strain>
    </source>
</reference>
<feature type="domain" description="Putative tail fiber protein gp53-like C-terminal" evidence="1">
    <location>
        <begin position="160"/>
        <end position="240"/>
    </location>
</feature>
<dbReference type="Gene3D" id="2.60.40.3940">
    <property type="match status" value="1"/>
</dbReference>
<dbReference type="InterPro" id="IPR054075">
    <property type="entry name" value="Gp53-like_C"/>
</dbReference>
<dbReference type="EMBL" id="CP117411">
    <property type="protein sequence ID" value="WCT72043.1"/>
    <property type="molecule type" value="Genomic_DNA"/>
</dbReference>
<name>A0ABY7TG58_9SPHN</name>
<organism evidence="2 3">
    <name type="scientific">Sphingomonas naphthae</name>
    <dbReference type="NCBI Taxonomy" id="1813468"/>
    <lineage>
        <taxon>Bacteria</taxon>
        <taxon>Pseudomonadati</taxon>
        <taxon>Pseudomonadota</taxon>
        <taxon>Alphaproteobacteria</taxon>
        <taxon>Sphingomonadales</taxon>
        <taxon>Sphingomonadaceae</taxon>
        <taxon>Sphingomonas</taxon>
    </lineage>
</organism>